<evidence type="ECO:0000313" key="11">
    <source>
        <dbReference type="Proteomes" id="UP000215914"/>
    </source>
</evidence>
<dbReference type="AlphaFoldDB" id="A0A251VKU1"/>
<reference evidence="11" key="1">
    <citation type="journal article" date="2017" name="Nature">
        <title>The sunflower genome provides insights into oil metabolism, flowering and Asterid evolution.</title>
        <authorList>
            <person name="Badouin H."/>
            <person name="Gouzy J."/>
            <person name="Grassa C.J."/>
            <person name="Murat F."/>
            <person name="Staton S.E."/>
            <person name="Cottret L."/>
            <person name="Lelandais-Briere C."/>
            <person name="Owens G.L."/>
            <person name="Carrere S."/>
            <person name="Mayjonade B."/>
            <person name="Legrand L."/>
            <person name="Gill N."/>
            <person name="Kane N.C."/>
            <person name="Bowers J.E."/>
            <person name="Hubner S."/>
            <person name="Bellec A."/>
            <person name="Berard A."/>
            <person name="Berges H."/>
            <person name="Blanchet N."/>
            <person name="Boniface M.C."/>
            <person name="Brunel D."/>
            <person name="Catrice O."/>
            <person name="Chaidir N."/>
            <person name="Claudel C."/>
            <person name="Donnadieu C."/>
            <person name="Faraut T."/>
            <person name="Fievet G."/>
            <person name="Helmstetter N."/>
            <person name="King M."/>
            <person name="Knapp S.J."/>
            <person name="Lai Z."/>
            <person name="Le Paslier M.C."/>
            <person name="Lippi Y."/>
            <person name="Lorenzon L."/>
            <person name="Mandel J.R."/>
            <person name="Marage G."/>
            <person name="Marchand G."/>
            <person name="Marquand E."/>
            <person name="Bret-Mestries E."/>
            <person name="Morien E."/>
            <person name="Nambeesan S."/>
            <person name="Nguyen T."/>
            <person name="Pegot-Espagnet P."/>
            <person name="Pouilly N."/>
            <person name="Raftis F."/>
            <person name="Sallet E."/>
            <person name="Schiex T."/>
            <person name="Thomas J."/>
            <person name="Vandecasteele C."/>
            <person name="Vares D."/>
            <person name="Vear F."/>
            <person name="Vautrin S."/>
            <person name="Crespi M."/>
            <person name="Mangin B."/>
            <person name="Burke J.M."/>
            <person name="Salse J."/>
            <person name="Munos S."/>
            <person name="Vincourt P."/>
            <person name="Rieseberg L.H."/>
            <person name="Langlade N.B."/>
        </authorList>
    </citation>
    <scope>NUCLEOTIDE SEQUENCE [LARGE SCALE GENOMIC DNA]</scope>
    <source>
        <strain evidence="11">cv. SF193</strain>
    </source>
</reference>
<sequence length="462" mass="52687">MKVWEAVRATHSKRSCSTWVEDEVVVGNKEKGDFVWLYRLLLPGSGVTETLAVPFHRIRILCAMESSDDEKDHVNEKSTGNESTPISANGTKFVDEVLNGSNERFLENFRMEKHVFYKLCDKLKAKGLLRHTSRIKVEEQLAIFLFIIGHNLRTRAVQELFRYSGETISRHFNNVLNAIIAVSLDFFQPPGSEIPPEIRDDPRFYPYFMDCVGAVNGTHFPVIVGVDEQGPFRNKNGVLSQSVLAACSFNMKFHYVLAGWEGSAPDIKVLNSALTRKNNLKVPEGKYFLVDFKYANIPGFIAPYIGAPYRIIENENGLQPQDAKELFNHRHSLLRSITDRAFGSLKERFPILMSTPSYPLPTQVKLVVAACALHNYIRDETPDDIIFKPFEHENCVLQLEEPVVQPIDFEKPVMMMMHADNQMMDVDVPFDAQQIEQSSQLRDAIATEIWNDYIHDFPVTEV</sequence>
<dbReference type="Pfam" id="PF26138">
    <property type="entry name" value="DUF8040"/>
    <property type="match status" value="1"/>
</dbReference>
<dbReference type="GO" id="GO:0046872">
    <property type="term" value="F:metal ion binding"/>
    <property type="evidence" value="ECO:0007669"/>
    <property type="project" value="UniProtKB-KW"/>
</dbReference>
<evidence type="ECO:0000256" key="6">
    <source>
        <dbReference type="ARBA" id="ARBA00022801"/>
    </source>
</evidence>
<keyword evidence="7" id="KW-0539">Nucleus</keyword>
<proteinExistence type="inferred from homology"/>
<gene>
    <name evidence="10" type="ORF">HannXRQ_Chr02g0059381</name>
</gene>
<feature type="domain" description="DDE Tnp4" evidence="8">
    <location>
        <begin position="217"/>
        <end position="375"/>
    </location>
</feature>
<keyword evidence="4" id="KW-0540">Nuclease</keyword>
<evidence type="ECO:0000256" key="3">
    <source>
        <dbReference type="ARBA" id="ARBA00006958"/>
    </source>
</evidence>
<dbReference type="EMBL" id="CM007891">
    <property type="protein sequence ID" value="OTG35686.1"/>
    <property type="molecule type" value="Genomic_DNA"/>
</dbReference>
<name>A0A251VKU1_HELAN</name>
<organism evidence="10 11">
    <name type="scientific">Helianthus annuus</name>
    <name type="common">Common sunflower</name>
    <dbReference type="NCBI Taxonomy" id="4232"/>
    <lineage>
        <taxon>Eukaryota</taxon>
        <taxon>Viridiplantae</taxon>
        <taxon>Streptophyta</taxon>
        <taxon>Embryophyta</taxon>
        <taxon>Tracheophyta</taxon>
        <taxon>Spermatophyta</taxon>
        <taxon>Magnoliopsida</taxon>
        <taxon>eudicotyledons</taxon>
        <taxon>Gunneridae</taxon>
        <taxon>Pentapetalae</taxon>
        <taxon>asterids</taxon>
        <taxon>campanulids</taxon>
        <taxon>Asterales</taxon>
        <taxon>Asteraceae</taxon>
        <taxon>Asteroideae</taxon>
        <taxon>Heliantheae alliance</taxon>
        <taxon>Heliantheae</taxon>
        <taxon>Helianthus</taxon>
    </lineage>
</organism>
<keyword evidence="6" id="KW-0378">Hydrolase</keyword>
<evidence type="ECO:0000259" key="9">
    <source>
        <dbReference type="Pfam" id="PF26138"/>
    </source>
</evidence>
<dbReference type="GO" id="GO:0016787">
    <property type="term" value="F:hydrolase activity"/>
    <property type="evidence" value="ECO:0007669"/>
    <property type="project" value="UniProtKB-KW"/>
</dbReference>
<evidence type="ECO:0000256" key="4">
    <source>
        <dbReference type="ARBA" id="ARBA00022722"/>
    </source>
</evidence>
<dbReference type="InterPro" id="IPR058353">
    <property type="entry name" value="DUF8040"/>
</dbReference>
<dbReference type="Proteomes" id="UP000215914">
    <property type="component" value="Chromosome 2"/>
</dbReference>
<evidence type="ECO:0000313" key="10">
    <source>
        <dbReference type="EMBL" id="OTG35686.1"/>
    </source>
</evidence>
<protein>
    <submittedName>
        <fullName evidence="10">Uncharacterized protein</fullName>
    </submittedName>
</protein>
<evidence type="ECO:0000256" key="5">
    <source>
        <dbReference type="ARBA" id="ARBA00022723"/>
    </source>
</evidence>
<evidence type="ECO:0000259" key="8">
    <source>
        <dbReference type="Pfam" id="PF13359"/>
    </source>
</evidence>
<comment type="subcellular location">
    <subcellularLocation>
        <location evidence="2">Nucleus</location>
    </subcellularLocation>
</comment>
<dbReference type="PANTHER" id="PTHR22930">
    <property type="match status" value="1"/>
</dbReference>
<keyword evidence="5" id="KW-0479">Metal-binding</keyword>
<accession>A0A251VKU1</accession>
<evidence type="ECO:0000256" key="7">
    <source>
        <dbReference type="ARBA" id="ARBA00023242"/>
    </source>
</evidence>
<evidence type="ECO:0000256" key="1">
    <source>
        <dbReference type="ARBA" id="ARBA00001968"/>
    </source>
</evidence>
<dbReference type="Pfam" id="PF13359">
    <property type="entry name" value="DDE_Tnp_4"/>
    <property type="match status" value="1"/>
</dbReference>
<dbReference type="PANTHER" id="PTHR22930:SF273">
    <property type="entry name" value="NUCLEASE HARBI1"/>
    <property type="match status" value="1"/>
</dbReference>
<comment type="similarity">
    <text evidence="3">Belongs to the HARBI1 family.</text>
</comment>
<dbReference type="InterPro" id="IPR045249">
    <property type="entry name" value="HARBI1-like"/>
</dbReference>
<dbReference type="OMA" id="DLNFVHV"/>
<keyword evidence="11" id="KW-1185">Reference proteome</keyword>
<comment type="cofactor">
    <cofactor evidence="1">
        <name>a divalent metal cation</name>
        <dbReference type="ChEBI" id="CHEBI:60240"/>
    </cofactor>
</comment>
<dbReference type="InterPro" id="IPR027806">
    <property type="entry name" value="HARBI1_dom"/>
</dbReference>
<dbReference type="GO" id="GO:0005634">
    <property type="term" value="C:nucleus"/>
    <property type="evidence" value="ECO:0007669"/>
    <property type="project" value="UniProtKB-SubCell"/>
</dbReference>
<feature type="domain" description="DUF8040" evidence="9">
    <location>
        <begin position="88"/>
        <end position="180"/>
    </location>
</feature>
<dbReference type="InParanoid" id="A0A251VKU1"/>
<dbReference type="GO" id="GO:0004518">
    <property type="term" value="F:nuclease activity"/>
    <property type="evidence" value="ECO:0007669"/>
    <property type="project" value="UniProtKB-KW"/>
</dbReference>
<evidence type="ECO:0000256" key="2">
    <source>
        <dbReference type="ARBA" id="ARBA00004123"/>
    </source>
</evidence>
<dbReference type="FunCoup" id="A0A251VKU1">
    <property type="interactions" value="41"/>
</dbReference>